<evidence type="ECO:0000313" key="3">
    <source>
        <dbReference type="Proteomes" id="UP000077202"/>
    </source>
</evidence>
<proteinExistence type="predicted"/>
<sequence length="196" mass="21014">MGGGWAYIRRAGGLGHSIPEGSRGQITGAEFFNAAELFERRHDRHARRDTDALFAVAAPTFRHLRLRFTPAALGVGAGGGGGRGVAWWQPSPTSSSLAEVVGVQCASVRATRPTSGGKSVQLSASHRVLTNRGRTGRNRRQETPSPEEASTQGREQKQSEVWANKSRPGVKRKHGESVIRGVVDDEKQGTSAIIPI</sequence>
<dbReference type="Proteomes" id="UP000077202">
    <property type="component" value="Unassembled WGS sequence"/>
</dbReference>
<gene>
    <name evidence="2" type="ORF">AXG93_2415s1470</name>
</gene>
<feature type="compositionally biased region" description="Polar residues" evidence="1">
    <location>
        <begin position="112"/>
        <end position="124"/>
    </location>
</feature>
<organism evidence="2 3">
    <name type="scientific">Marchantia polymorpha subsp. ruderalis</name>
    <dbReference type="NCBI Taxonomy" id="1480154"/>
    <lineage>
        <taxon>Eukaryota</taxon>
        <taxon>Viridiplantae</taxon>
        <taxon>Streptophyta</taxon>
        <taxon>Embryophyta</taxon>
        <taxon>Marchantiophyta</taxon>
        <taxon>Marchantiopsida</taxon>
        <taxon>Marchantiidae</taxon>
        <taxon>Marchantiales</taxon>
        <taxon>Marchantiaceae</taxon>
        <taxon>Marchantia</taxon>
    </lineage>
</organism>
<keyword evidence="3" id="KW-1185">Reference proteome</keyword>
<comment type="caution">
    <text evidence="2">The sequence shown here is derived from an EMBL/GenBank/DDBJ whole genome shotgun (WGS) entry which is preliminary data.</text>
</comment>
<evidence type="ECO:0000313" key="2">
    <source>
        <dbReference type="EMBL" id="OAE24565.1"/>
    </source>
</evidence>
<name>A0A176VWN9_MARPO</name>
<reference evidence="2" key="1">
    <citation type="submission" date="2016-03" db="EMBL/GenBank/DDBJ databases">
        <title>Mechanisms controlling the formation of the plant cell surface in tip-growing cells are functionally conserved among land plants.</title>
        <authorList>
            <person name="Honkanen S."/>
            <person name="Jones V.A."/>
            <person name="Morieri G."/>
            <person name="Champion C."/>
            <person name="Hetherington A.J."/>
            <person name="Kelly S."/>
            <person name="Saint-Marcoux D."/>
            <person name="Proust H."/>
            <person name="Prescott H."/>
            <person name="Dolan L."/>
        </authorList>
    </citation>
    <scope>NUCLEOTIDE SEQUENCE [LARGE SCALE GENOMIC DNA]</scope>
    <source>
        <tissue evidence="2">Whole gametophyte</tissue>
    </source>
</reference>
<protein>
    <submittedName>
        <fullName evidence="2">Uncharacterized protein</fullName>
    </submittedName>
</protein>
<feature type="region of interest" description="Disordered" evidence="1">
    <location>
        <begin position="110"/>
        <end position="196"/>
    </location>
</feature>
<accession>A0A176VWN9</accession>
<dbReference type="AlphaFoldDB" id="A0A176VWN9"/>
<dbReference type="EMBL" id="LVLJ01002571">
    <property type="protein sequence ID" value="OAE24565.1"/>
    <property type="molecule type" value="Genomic_DNA"/>
</dbReference>
<evidence type="ECO:0000256" key="1">
    <source>
        <dbReference type="SAM" id="MobiDB-lite"/>
    </source>
</evidence>